<feature type="transmembrane region" description="Helical" evidence="1">
    <location>
        <begin position="40"/>
        <end position="59"/>
    </location>
</feature>
<evidence type="ECO:0000313" key="2">
    <source>
        <dbReference type="EMBL" id="ASG68798.1"/>
    </source>
</evidence>
<reference evidence="2 3" key="1">
    <citation type="submission" date="2017-06" db="EMBL/GenBank/DDBJ databases">
        <title>Complete genome of Francisella halioticida.</title>
        <authorList>
            <person name="Sjodin A."/>
        </authorList>
    </citation>
    <scope>NUCLEOTIDE SEQUENCE [LARGE SCALE GENOMIC DNA]</scope>
    <source>
        <strain evidence="2 3">DSM 23729</strain>
    </source>
</reference>
<proteinExistence type="predicted"/>
<feature type="transmembrane region" description="Helical" evidence="1">
    <location>
        <begin position="7"/>
        <end position="28"/>
    </location>
</feature>
<protein>
    <submittedName>
        <fullName evidence="2">Uncharacterized protein</fullName>
    </submittedName>
</protein>
<evidence type="ECO:0000256" key="1">
    <source>
        <dbReference type="SAM" id="Phobius"/>
    </source>
</evidence>
<keyword evidence="1" id="KW-0812">Transmembrane</keyword>
<organism evidence="2 3">
    <name type="scientific">Francisella halioticida</name>
    <dbReference type="NCBI Taxonomy" id="549298"/>
    <lineage>
        <taxon>Bacteria</taxon>
        <taxon>Pseudomonadati</taxon>
        <taxon>Pseudomonadota</taxon>
        <taxon>Gammaproteobacteria</taxon>
        <taxon>Thiotrichales</taxon>
        <taxon>Francisellaceae</taxon>
        <taxon>Francisella</taxon>
    </lineage>
</organism>
<evidence type="ECO:0000313" key="3">
    <source>
        <dbReference type="Proteomes" id="UP000249910"/>
    </source>
</evidence>
<dbReference type="Proteomes" id="UP000249910">
    <property type="component" value="Chromosome"/>
</dbReference>
<keyword evidence="1" id="KW-0472">Membrane</keyword>
<keyword evidence="1" id="KW-1133">Transmembrane helix</keyword>
<keyword evidence="3" id="KW-1185">Reference proteome</keyword>
<dbReference type="EMBL" id="CP022132">
    <property type="protein sequence ID" value="ASG68798.1"/>
    <property type="molecule type" value="Genomic_DNA"/>
</dbReference>
<name>A0ABM6M1X1_9GAMM</name>
<accession>A0ABM6M1X1</accession>
<sequence length="65" mass="7369">MAKSKLSLISFITGVLLIFLAMLIVVLFPNLKITETVKNIVLLILLFPWAVFILSILFYNKKSKS</sequence>
<gene>
    <name evidence="2" type="ORF">CDV26_10770</name>
</gene>